<evidence type="ECO:0000256" key="1">
    <source>
        <dbReference type="ARBA" id="ARBA00005417"/>
    </source>
</evidence>
<comment type="caution">
    <text evidence="5">The sequence shown here is derived from an EMBL/GenBank/DDBJ whole genome shotgun (WGS) entry which is preliminary data.</text>
</comment>
<proteinExistence type="inferred from homology"/>
<dbReference type="GO" id="GO:0044874">
    <property type="term" value="P:lipoprotein localization to outer membrane"/>
    <property type="evidence" value="ECO:0007669"/>
    <property type="project" value="TreeGrafter"/>
</dbReference>
<dbReference type="GO" id="GO:0005524">
    <property type="term" value="F:ATP binding"/>
    <property type="evidence" value="ECO:0007669"/>
    <property type="project" value="UniProtKB-KW"/>
</dbReference>
<dbReference type="InterPro" id="IPR003439">
    <property type="entry name" value="ABC_transporter-like_ATP-bd"/>
</dbReference>
<gene>
    <name evidence="5" type="ORF">Dthio_PD2964</name>
</gene>
<keyword evidence="3" id="KW-0067">ATP-binding</keyword>
<evidence type="ECO:0000256" key="2">
    <source>
        <dbReference type="ARBA" id="ARBA00022741"/>
    </source>
</evidence>
<dbReference type="PROSITE" id="PS50893">
    <property type="entry name" value="ABC_TRANSPORTER_2"/>
    <property type="match status" value="1"/>
</dbReference>
<dbReference type="PANTHER" id="PTHR24220">
    <property type="entry name" value="IMPORT ATP-BINDING PROTEIN"/>
    <property type="match status" value="1"/>
</dbReference>
<evidence type="ECO:0000259" key="4">
    <source>
        <dbReference type="PROSITE" id="PS50893"/>
    </source>
</evidence>
<dbReference type="GO" id="GO:0022857">
    <property type="term" value="F:transmembrane transporter activity"/>
    <property type="evidence" value="ECO:0007669"/>
    <property type="project" value="TreeGrafter"/>
</dbReference>
<organism evidence="5 6">
    <name type="scientific">Desulfonatronospira thiodismutans ASO3-1</name>
    <dbReference type="NCBI Taxonomy" id="555779"/>
    <lineage>
        <taxon>Bacteria</taxon>
        <taxon>Pseudomonadati</taxon>
        <taxon>Thermodesulfobacteriota</taxon>
        <taxon>Desulfovibrionia</taxon>
        <taxon>Desulfovibrionales</taxon>
        <taxon>Desulfonatronovibrionaceae</taxon>
        <taxon>Desulfonatronospira</taxon>
    </lineage>
</organism>
<dbReference type="GO" id="GO:0005886">
    <property type="term" value="C:plasma membrane"/>
    <property type="evidence" value="ECO:0007669"/>
    <property type="project" value="TreeGrafter"/>
</dbReference>
<evidence type="ECO:0000313" key="5">
    <source>
        <dbReference type="EMBL" id="EFI35540.1"/>
    </source>
</evidence>
<evidence type="ECO:0000256" key="3">
    <source>
        <dbReference type="ARBA" id="ARBA00022840"/>
    </source>
</evidence>
<dbReference type="Gene3D" id="3.40.50.300">
    <property type="entry name" value="P-loop containing nucleotide triphosphate hydrolases"/>
    <property type="match status" value="1"/>
</dbReference>
<dbReference type="PANTHER" id="PTHR24220:SF689">
    <property type="entry name" value="LIPOPROTEIN-RELEASING SYSTEM ATP-BINDING PROTEIN LOLD"/>
    <property type="match status" value="1"/>
</dbReference>
<dbReference type="eggNOG" id="COG1136">
    <property type="taxonomic scope" value="Bacteria"/>
</dbReference>
<name>D6SLH9_9BACT</name>
<dbReference type="SMART" id="SM00382">
    <property type="entry name" value="AAA"/>
    <property type="match status" value="1"/>
</dbReference>
<sequence length="241" mass="26489">MIHLDNLYKRREQAGSVFELFVPELKIAPGRMVALVGDSGCGKSTLLDMLALVMQPTRVGRFILNPGREQDAAIDVQSLWENGLESHLARLRRNFMGYILQTGGLLSFLSVMDNVCLPARIKGSKDYLTQVTALAARLGIEHCLKRKPDYLSIGQRQRAAILRAMAHGPALVLADEPTAAVDKARARIIMQDLQSVTRESGTAVVVVTHDTELVTDADVTYSFVLGQSSEGLVRAECRRSK</sequence>
<accession>D6SLH9</accession>
<dbReference type="GO" id="GO:0089705">
    <property type="term" value="P:protein localization to outer membrane"/>
    <property type="evidence" value="ECO:0007669"/>
    <property type="project" value="TreeGrafter"/>
</dbReference>
<dbReference type="Pfam" id="PF00005">
    <property type="entry name" value="ABC_tran"/>
    <property type="match status" value="1"/>
</dbReference>
<dbReference type="GO" id="GO:0016887">
    <property type="term" value="F:ATP hydrolysis activity"/>
    <property type="evidence" value="ECO:0007669"/>
    <property type="project" value="InterPro"/>
</dbReference>
<dbReference type="AlphaFoldDB" id="D6SLH9"/>
<evidence type="ECO:0000313" key="6">
    <source>
        <dbReference type="Proteomes" id="UP000005496"/>
    </source>
</evidence>
<feature type="domain" description="ABC transporter" evidence="4">
    <location>
        <begin position="2"/>
        <end position="241"/>
    </location>
</feature>
<keyword evidence="6" id="KW-1185">Reference proteome</keyword>
<dbReference type="EMBL" id="ACJN02000001">
    <property type="protein sequence ID" value="EFI35540.1"/>
    <property type="molecule type" value="Genomic_DNA"/>
</dbReference>
<dbReference type="InterPro" id="IPR015854">
    <property type="entry name" value="ABC_transpr_LolD-like"/>
</dbReference>
<keyword evidence="2" id="KW-0547">Nucleotide-binding</keyword>
<dbReference type="InterPro" id="IPR027417">
    <property type="entry name" value="P-loop_NTPase"/>
</dbReference>
<dbReference type="Proteomes" id="UP000005496">
    <property type="component" value="Unassembled WGS sequence"/>
</dbReference>
<comment type="similarity">
    <text evidence="1">Belongs to the ABC transporter superfamily.</text>
</comment>
<dbReference type="SUPFAM" id="SSF52540">
    <property type="entry name" value="P-loop containing nucleoside triphosphate hydrolases"/>
    <property type="match status" value="1"/>
</dbReference>
<reference evidence="5" key="1">
    <citation type="submission" date="2010-05" db="EMBL/GenBank/DDBJ databases">
        <title>The draft genome of Desulfonatronospira thiodismutans ASO3-1.</title>
        <authorList>
            <consortium name="US DOE Joint Genome Institute (JGI-PGF)"/>
            <person name="Lucas S."/>
            <person name="Copeland A."/>
            <person name="Lapidus A."/>
            <person name="Cheng J.-F."/>
            <person name="Bruce D."/>
            <person name="Goodwin L."/>
            <person name="Pitluck S."/>
            <person name="Chertkov O."/>
            <person name="Brettin T."/>
            <person name="Detter J.C."/>
            <person name="Han C."/>
            <person name="Land M.L."/>
            <person name="Hauser L."/>
            <person name="Kyrpides N."/>
            <person name="Mikhailova N."/>
            <person name="Muyzer G."/>
            <person name="Woyke T."/>
        </authorList>
    </citation>
    <scope>NUCLEOTIDE SEQUENCE [LARGE SCALE GENOMIC DNA]</scope>
    <source>
        <strain evidence="5">ASO3-1</strain>
    </source>
</reference>
<dbReference type="InterPro" id="IPR003593">
    <property type="entry name" value="AAA+_ATPase"/>
</dbReference>
<dbReference type="RefSeq" id="WP_008868672.1">
    <property type="nucleotide sequence ID" value="NZ_ACJN02000001.1"/>
</dbReference>
<protein>
    <submittedName>
        <fullName evidence="5">ABC transporter related protein</fullName>
    </submittedName>
</protein>